<accession>A0A133VJB5</accession>
<dbReference type="GO" id="GO:0046279">
    <property type="term" value="P:3,4-dihydroxybenzoate biosynthetic process"/>
    <property type="evidence" value="ECO:0007669"/>
    <property type="project" value="TreeGrafter"/>
</dbReference>
<organism evidence="5 6">
    <name type="scientific">candidate division MSBL1 archaeon SCGC-AAA382F02</name>
    <dbReference type="NCBI Taxonomy" id="1698282"/>
    <lineage>
        <taxon>Archaea</taxon>
        <taxon>Methanobacteriati</taxon>
        <taxon>Methanobacteriota</taxon>
        <taxon>candidate division MSBL1</taxon>
    </lineage>
</organism>
<evidence type="ECO:0000256" key="2">
    <source>
        <dbReference type="ARBA" id="ARBA00023239"/>
    </source>
</evidence>
<dbReference type="CDD" id="cd00502">
    <property type="entry name" value="DHQase_I"/>
    <property type="match status" value="1"/>
</dbReference>
<feature type="binding site" evidence="4">
    <location>
        <position position="196"/>
    </location>
    <ligand>
        <name>3-dehydroquinate</name>
        <dbReference type="ChEBI" id="CHEBI:32364"/>
    </ligand>
</feature>
<keyword evidence="3 4" id="KW-0704">Schiff base</keyword>
<protein>
    <recommendedName>
        <fullName evidence="4">3-dehydroquinate dehydratase</fullName>
        <shortName evidence="4">3-dehydroquinase</shortName>
        <ecNumber evidence="4">4.2.1.10</ecNumber>
    </recommendedName>
    <alternativeName>
        <fullName evidence="4">Type I DHQase</fullName>
    </alternativeName>
    <alternativeName>
        <fullName evidence="4">Type I dehydroquinase</fullName>
        <shortName evidence="4">DHQ1</shortName>
    </alternativeName>
</protein>
<reference evidence="5 6" key="1">
    <citation type="journal article" date="2016" name="Sci. Rep.">
        <title>Metabolic traits of an uncultured archaeal lineage -MSBL1- from brine pools of the Red Sea.</title>
        <authorList>
            <person name="Mwirichia R."/>
            <person name="Alam I."/>
            <person name="Rashid M."/>
            <person name="Vinu M."/>
            <person name="Ba-Alawi W."/>
            <person name="Anthony Kamau A."/>
            <person name="Kamanda Ngugi D."/>
            <person name="Goker M."/>
            <person name="Klenk H.P."/>
            <person name="Bajic V."/>
            <person name="Stingl U."/>
        </authorList>
    </citation>
    <scope>NUCLEOTIDE SEQUENCE [LARGE SCALE GENOMIC DNA]</scope>
    <source>
        <strain evidence="5">SCGC-AAA382F02</strain>
    </source>
</reference>
<comment type="catalytic activity">
    <reaction evidence="1 4">
        <text>3-dehydroquinate = 3-dehydroshikimate + H2O</text>
        <dbReference type="Rhea" id="RHEA:21096"/>
        <dbReference type="ChEBI" id="CHEBI:15377"/>
        <dbReference type="ChEBI" id="CHEBI:16630"/>
        <dbReference type="ChEBI" id="CHEBI:32364"/>
        <dbReference type="EC" id="4.2.1.10"/>
    </reaction>
</comment>
<evidence type="ECO:0000256" key="1">
    <source>
        <dbReference type="ARBA" id="ARBA00001864"/>
    </source>
</evidence>
<dbReference type="PANTHER" id="PTHR43699:SF1">
    <property type="entry name" value="3-DEHYDROQUINATE DEHYDRATASE"/>
    <property type="match status" value="1"/>
</dbReference>
<keyword evidence="2 4" id="KW-0456">Lyase</keyword>
<evidence type="ECO:0000256" key="3">
    <source>
        <dbReference type="ARBA" id="ARBA00023270"/>
    </source>
</evidence>
<feature type="active site" description="Schiff-base intermediate with substrate" evidence="4">
    <location>
        <position position="131"/>
    </location>
</feature>
<feature type="active site" description="Proton donor/acceptor" evidence="4">
    <location>
        <position position="104"/>
    </location>
</feature>
<dbReference type="InterPro" id="IPR050146">
    <property type="entry name" value="Type-I_3-dehydroquinase"/>
</dbReference>
<dbReference type="HAMAP" id="MF_00214">
    <property type="entry name" value="AroD"/>
    <property type="match status" value="1"/>
</dbReference>
<dbReference type="PANTHER" id="PTHR43699">
    <property type="entry name" value="3-DEHYDROQUINATE DEHYDRATASE"/>
    <property type="match status" value="1"/>
</dbReference>
<dbReference type="GO" id="GO:0009423">
    <property type="term" value="P:chorismate biosynthetic process"/>
    <property type="evidence" value="ECO:0007669"/>
    <property type="project" value="UniProtKB-UniRule"/>
</dbReference>
<comment type="pathway">
    <text evidence="4">Metabolic intermediate biosynthesis; chorismate biosynthesis; chorismate from D-erythrose 4-phosphate and phosphoenolpyruvate: step 3/7.</text>
</comment>
<comment type="function">
    <text evidence="4">Involved in the third step of the chorismate pathway, which leads to the biosynthesis of aromatic amino acids. Catalyzes the cis-dehydration of 3-dehydroquinate (DHQ) and introduces the first double bond of the aromatic ring to yield 3-dehydroshikimate.</text>
</comment>
<comment type="caution">
    <text evidence="4">Lacks conserved residue(s) required for the propagation of feature annotation.</text>
</comment>
<keyword evidence="6" id="KW-1185">Reference proteome</keyword>
<gene>
    <name evidence="4" type="primary">aroD</name>
    <name evidence="5" type="ORF">AKJ53_00110</name>
</gene>
<dbReference type="EC" id="4.2.1.10" evidence="4"/>
<keyword evidence="4" id="KW-0028">Amino-acid biosynthesis</keyword>
<comment type="caution">
    <text evidence="5">The sequence shown here is derived from an EMBL/GenBank/DDBJ whole genome shotgun (WGS) entry which is preliminary data.</text>
</comment>
<dbReference type="InterPro" id="IPR001381">
    <property type="entry name" value="DHquinase_I"/>
</dbReference>
<dbReference type="GO" id="GO:0008652">
    <property type="term" value="P:amino acid biosynthetic process"/>
    <property type="evidence" value="ECO:0007669"/>
    <property type="project" value="UniProtKB-KW"/>
</dbReference>
<dbReference type="Gene3D" id="3.20.20.70">
    <property type="entry name" value="Aldolase class I"/>
    <property type="match status" value="1"/>
</dbReference>
<dbReference type="AlphaFoldDB" id="A0A133VJB5"/>
<dbReference type="SUPFAM" id="SSF51569">
    <property type="entry name" value="Aldolase"/>
    <property type="match status" value="1"/>
</dbReference>
<proteinExistence type="inferred from homology"/>
<dbReference type="EMBL" id="LHYG01000001">
    <property type="protein sequence ID" value="KXB06520.1"/>
    <property type="molecule type" value="Genomic_DNA"/>
</dbReference>
<dbReference type="InterPro" id="IPR013785">
    <property type="entry name" value="Aldolase_TIM"/>
</dbReference>
<feature type="binding site" evidence="4">
    <location>
        <position position="44"/>
    </location>
    <ligand>
        <name>3-dehydroquinate</name>
        <dbReference type="ChEBI" id="CHEBI:32364"/>
    </ligand>
</feature>
<feature type="binding site" evidence="4">
    <location>
        <position position="192"/>
    </location>
    <ligand>
        <name>3-dehydroquinate</name>
        <dbReference type="ChEBI" id="CHEBI:32364"/>
    </ligand>
</feature>
<comment type="subunit">
    <text evidence="4">Homodimer.</text>
</comment>
<comment type="similarity">
    <text evidence="4">Belongs to the type-I 3-dehydroquinase family.</text>
</comment>
<keyword evidence="4" id="KW-0057">Aromatic amino acid biosynthesis</keyword>
<dbReference type="GO" id="GO:0009073">
    <property type="term" value="P:aromatic amino acid family biosynthetic process"/>
    <property type="evidence" value="ECO:0007669"/>
    <property type="project" value="UniProtKB-KW"/>
</dbReference>
<evidence type="ECO:0000313" key="5">
    <source>
        <dbReference type="EMBL" id="KXB06520.1"/>
    </source>
</evidence>
<dbReference type="UniPathway" id="UPA00053">
    <property type="reaction ID" value="UER00086"/>
</dbReference>
<name>A0A133VJB5_9EURY</name>
<dbReference type="NCBIfam" id="TIGR01093">
    <property type="entry name" value="aroD"/>
    <property type="match status" value="1"/>
</dbReference>
<dbReference type="Proteomes" id="UP000070491">
    <property type="component" value="Unassembled WGS sequence"/>
</dbReference>
<evidence type="ECO:0000256" key="4">
    <source>
        <dbReference type="HAMAP-Rule" id="MF_00214"/>
    </source>
</evidence>
<dbReference type="Pfam" id="PF01487">
    <property type="entry name" value="DHquinase_I"/>
    <property type="match status" value="1"/>
</dbReference>
<dbReference type="GO" id="GO:0003855">
    <property type="term" value="F:3-dehydroquinate dehydratase activity"/>
    <property type="evidence" value="ECO:0007669"/>
    <property type="project" value="UniProtKB-UniRule"/>
</dbReference>
<sequence length="211" mass="23651">MKKNVKNAEKSGAEVIELRLDKLEDTSGWEKLLQENIATIVTNRSEQEGGYFEGSESERTEILIDAIEAGASCIDIELSTPEEKRDLLLETALENSTSTIVSFHDFEKVPSIKKLTEKTKKIESTGCDFAKIIGFSKDAQDSLKILDFLVNYTEKNEKPIITFAMGEKGKFTRAVAPLLGSPITYASIEEKTAPGQFRFSDLKEILEKYRK</sequence>
<feature type="binding site" evidence="4">
    <location>
        <begin position="17"/>
        <end position="19"/>
    </location>
    <ligand>
        <name>3-dehydroquinate</name>
        <dbReference type="ChEBI" id="CHEBI:32364"/>
    </ligand>
</feature>
<evidence type="ECO:0000313" key="6">
    <source>
        <dbReference type="Proteomes" id="UP000070491"/>
    </source>
</evidence>
<feature type="binding site" evidence="4">
    <location>
        <position position="173"/>
    </location>
    <ligand>
        <name>3-dehydroquinate</name>
        <dbReference type="ChEBI" id="CHEBI:32364"/>
    </ligand>
</feature>